<dbReference type="AlphaFoldDB" id="A0A4S4MMX8"/>
<evidence type="ECO:0000256" key="2">
    <source>
        <dbReference type="SAM" id="Coils"/>
    </source>
</evidence>
<dbReference type="EMBL" id="SGPM01000285">
    <property type="protein sequence ID" value="THH27055.1"/>
    <property type="molecule type" value="Genomic_DNA"/>
</dbReference>
<feature type="coiled-coil region" evidence="2">
    <location>
        <begin position="138"/>
        <end position="238"/>
    </location>
</feature>
<keyword evidence="6" id="KW-1185">Reference proteome</keyword>
<gene>
    <name evidence="5" type="ORF">EUX98_g7139</name>
</gene>
<feature type="domain" description="RING-type" evidence="4">
    <location>
        <begin position="7"/>
        <end position="50"/>
    </location>
</feature>
<dbReference type="Proteomes" id="UP000308730">
    <property type="component" value="Unassembled WGS sequence"/>
</dbReference>
<name>A0A4S4MMX8_9APHY</name>
<proteinExistence type="predicted"/>
<reference evidence="5 6" key="1">
    <citation type="submission" date="2019-02" db="EMBL/GenBank/DDBJ databases">
        <title>Genome sequencing of the rare red list fungi Antrodiella citrinella (Flaviporus citrinellus).</title>
        <authorList>
            <person name="Buettner E."/>
            <person name="Kellner H."/>
        </authorList>
    </citation>
    <scope>NUCLEOTIDE SEQUENCE [LARGE SCALE GENOMIC DNA]</scope>
    <source>
        <strain evidence="5 6">DSM 108506</strain>
    </source>
</reference>
<dbReference type="SUPFAM" id="SSF57850">
    <property type="entry name" value="RING/U-box"/>
    <property type="match status" value="1"/>
</dbReference>
<dbReference type="GO" id="GO:0008270">
    <property type="term" value="F:zinc ion binding"/>
    <property type="evidence" value="ECO:0007669"/>
    <property type="project" value="UniProtKB-KW"/>
</dbReference>
<comment type="caution">
    <text evidence="5">The sequence shown here is derived from an EMBL/GenBank/DDBJ whole genome shotgun (WGS) entry which is preliminary data.</text>
</comment>
<dbReference type="SMART" id="SM00184">
    <property type="entry name" value="RING"/>
    <property type="match status" value="1"/>
</dbReference>
<evidence type="ECO:0000256" key="1">
    <source>
        <dbReference type="PROSITE-ProRule" id="PRU00175"/>
    </source>
</evidence>
<keyword evidence="2" id="KW-0175">Coiled coil</keyword>
<keyword evidence="1" id="KW-0863">Zinc-finger</keyword>
<evidence type="ECO:0000259" key="4">
    <source>
        <dbReference type="PROSITE" id="PS50089"/>
    </source>
</evidence>
<keyword evidence="1" id="KW-0479">Metal-binding</keyword>
<evidence type="ECO:0000256" key="3">
    <source>
        <dbReference type="SAM" id="MobiDB-lite"/>
    </source>
</evidence>
<protein>
    <recommendedName>
        <fullName evidence="4">RING-type domain-containing protein</fullName>
    </recommendedName>
</protein>
<dbReference type="OrthoDB" id="6105938at2759"/>
<dbReference type="Pfam" id="PF13920">
    <property type="entry name" value="zf-C3HC4_3"/>
    <property type="match status" value="1"/>
</dbReference>
<sequence>MSPPPRCVICHDDLGDANAPYATVCGHLCCEECSAFHFSFDTETPCPFCRRPIKRDQLFRLYFDFNAEDEREEEEEVVVPLGRTQRELVEAARSVGEACKQAVNDPAGLDAGGIRVKAEAAEDLVQTLGPIPQIKPILASLGGVLADMRARLQQLSEERDLEAYKDRLVRLESKYSHKVKNARGETERIRQILQETLDVHQRTQADLQAKLQAVRRDFEQLERQSALREDALTGLEAESIALKASNLKYRKKVSINSTFFKLFDHTDAPFCLQYHAMKQTMTETKRQGIPERQRMPENADDSLMIVG</sequence>
<feature type="compositionally biased region" description="Basic and acidic residues" evidence="3">
    <location>
        <begin position="284"/>
        <end position="297"/>
    </location>
</feature>
<feature type="region of interest" description="Disordered" evidence="3">
    <location>
        <begin position="284"/>
        <end position="307"/>
    </location>
</feature>
<keyword evidence="1" id="KW-0862">Zinc</keyword>
<accession>A0A4S4MMX8</accession>
<evidence type="ECO:0000313" key="5">
    <source>
        <dbReference type="EMBL" id="THH27055.1"/>
    </source>
</evidence>
<organism evidence="5 6">
    <name type="scientific">Antrodiella citrinella</name>
    <dbReference type="NCBI Taxonomy" id="2447956"/>
    <lineage>
        <taxon>Eukaryota</taxon>
        <taxon>Fungi</taxon>
        <taxon>Dikarya</taxon>
        <taxon>Basidiomycota</taxon>
        <taxon>Agaricomycotina</taxon>
        <taxon>Agaricomycetes</taxon>
        <taxon>Polyporales</taxon>
        <taxon>Steccherinaceae</taxon>
        <taxon>Antrodiella</taxon>
    </lineage>
</organism>
<dbReference type="InterPro" id="IPR001841">
    <property type="entry name" value="Znf_RING"/>
</dbReference>
<dbReference type="Gene3D" id="3.30.40.10">
    <property type="entry name" value="Zinc/RING finger domain, C3HC4 (zinc finger)"/>
    <property type="match status" value="1"/>
</dbReference>
<dbReference type="PROSITE" id="PS50089">
    <property type="entry name" value="ZF_RING_2"/>
    <property type="match status" value="1"/>
</dbReference>
<dbReference type="InterPro" id="IPR013083">
    <property type="entry name" value="Znf_RING/FYVE/PHD"/>
</dbReference>
<evidence type="ECO:0000313" key="6">
    <source>
        <dbReference type="Proteomes" id="UP000308730"/>
    </source>
</evidence>